<dbReference type="RefSeq" id="WP_077750795.1">
    <property type="nucleotide sequence ID" value="NZ_CP014782.1"/>
</dbReference>
<accession>A0A1S6HIT6</accession>
<dbReference type="OrthoDB" id="9778690at2"/>
<evidence type="ECO:0000256" key="1">
    <source>
        <dbReference type="ARBA" id="ARBA00005194"/>
    </source>
</evidence>
<dbReference type="GO" id="GO:0004315">
    <property type="term" value="F:3-oxoacyl-[acyl-carrier-protein] synthase activity"/>
    <property type="evidence" value="ECO:0007669"/>
    <property type="project" value="InterPro"/>
</dbReference>
<name>A0A1S6HIT6_9GAMM</name>
<dbReference type="SUPFAM" id="SSF47336">
    <property type="entry name" value="ACP-like"/>
    <property type="match status" value="1"/>
</dbReference>
<dbReference type="InterPro" id="IPR009081">
    <property type="entry name" value="PP-bd_ACP"/>
</dbReference>
<dbReference type="AlphaFoldDB" id="A0A1S6HIT6"/>
<dbReference type="PANTHER" id="PTHR43775">
    <property type="entry name" value="FATTY ACID SYNTHASE"/>
    <property type="match status" value="1"/>
</dbReference>
<dbReference type="InterPro" id="IPR001227">
    <property type="entry name" value="Ac_transferase_dom_sf"/>
</dbReference>
<gene>
    <name evidence="7" type="ORF">Sps_00220</name>
</gene>
<dbReference type="Gene3D" id="3.40.366.10">
    <property type="entry name" value="Malonyl-Coenzyme A Acyl Carrier Protein, domain 2"/>
    <property type="match status" value="1"/>
</dbReference>
<dbReference type="Gene3D" id="3.30.70.3290">
    <property type="match status" value="1"/>
</dbReference>
<dbReference type="EMBL" id="CP014782">
    <property type="protein sequence ID" value="AQS35440.1"/>
    <property type="molecule type" value="Genomic_DNA"/>
</dbReference>
<dbReference type="InterPro" id="IPR006162">
    <property type="entry name" value="Ppantetheine_attach_site"/>
</dbReference>
<dbReference type="PROSITE" id="PS00012">
    <property type="entry name" value="PHOSPHOPANTETHEINE"/>
    <property type="match status" value="1"/>
</dbReference>
<dbReference type="PANTHER" id="PTHR43775:SF37">
    <property type="entry name" value="SI:DKEY-61P9.11"/>
    <property type="match status" value="1"/>
</dbReference>
<dbReference type="InterPro" id="IPR016036">
    <property type="entry name" value="Malonyl_transacylase_ACP-bd"/>
</dbReference>
<dbReference type="InterPro" id="IPR018201">
    <property type="entry name" value="Ketoacyl_synth_AS"/>
</dbReference>
<dbReference type="KEGG" id="spsw:Sps_00220"/>
<dbReference type="Gene3D" id="3.40.47.10">
    <property type="match status" value="1"/>
</dbReference>
<protein>
    <submittedName>
        <fullName evidence="7">Polyketide synthase family protein</fullName>
    </submittedName>
</protein>
<dbReference type="UniPathway" id="UPA00094"/>
<dbReference type="PROSITE" id="PS52004">
    <property type="entry name" value="KS3_2"/>
    <property type="match status" value="1"/>
</dbReference>
<evidence type="ECO:0000259" key="6">
    <source>
        <dbReference type="PROSITE" id="PS52004"/>
    </source>
</evidence>
<dbReference type="InterPro" id="IPR014031">
    <property type="entry name" value="Ketoacyl_synth_C"/>
</dbReference>
<dbReference type="Gene3D" id="1.10.1200.10">
    <property type="entry name" value="ACP-like"/>
    <property type="match status" value="1"/>
</dbReference>
<dbReference type="Pfam" id="PF00550">
    <property type="entry name" value="PP-binding"/>
    <property type="match status" value="1"/>
</dbReference>
<sequence>MMKSLVISGVACRFPGADDKQGYWAQICAAKNAVCPLPAGRWLADEWFDNAQDTAYFQTVPGGYVSQLEAFDYQHFGINRREASLMDPQQRWLLQIVWQALEDAGYNPKTLRGQKVGVFVGAMANDWTTLQFQDTNALLPGHVTGTGHALLSNRISYLYDFKGPSMTIATACSSSAVALVHARNAISSDECDLAIVAGVNAILTPVLQRFYQKAGLLSPSGRCNAFSDHADGIIRAEGIGAVVLEPEHLARNQYCHFIAGHINHDGQSNGLTAPNGPSQESLLRECYSKAALEPADIDFIECHGTGTSLGDRIEINALNRVFRGERKVPCGIDSVKSLIGHCEAAAAMASIIKVALMLKHRKIPANPFSDTANPLVAKGNLALSSDGETWGAEHKKHFAISSFGLGGTNAHLVFTSPKSAVVNTAPEPAFIPIAAKDEAGFQRQKNAAIRSLSQGADIKQLASGHQQLRSQGQVRDLCFGRNSKEVEESARLLGKPTYRAPFDANEAPLVFMFTGQGCQYPGMMKGLYKTFPRLRRYFDQCDAVYRQLTGSSLMPIIDNDSQASCLLTKARFAQPVLFAVEWSLAQWWMEIGFKPDAVIGHSIGEFAAASIAGVMTMEQAISLVIARGDAIDDVNGNGAMAAVLASRETLAELQQDVPGLSLAVWNSDAQFVVAGDSAAIEAARMWGVKKQVRIKPLTVTHAFHSPQMAAAKSDIEAAASKIEYHAPQLNWYSTVTGNKQVQQAIEANYWSRHLVNTVKFKPAFDTLLGDIPSGQGVIGIEMGSAPVLSMLAIKNGPNTGEFYSSSIEDPQDINTFCETLRALFRRGMPINWSALNTSESDSDLVPFAFDLTDFSRQSLARFRKTSMSTHQPATHSKQAITSSKKIIEPLKEKPAIQISGLVIDVLASVTGHPAELILPDKRLSADLGLDSVNLIELVDKLRERVGEDAMPELSELFDVQTVGDLMAILDRTTLPLK</sequence>
<evidence type="ECO:0000313" key="8">
    <source>
        <dbReference type="Proteomes" id="UP000189545"/>
    </source>
</evidence>
<dbReference type="InterPro" id="IPR036736">
    <property type="entry name" value="ACP-like_sf"/>
</dbReference>
<dbReference type="GO" id="GO:0006633">
    <property type="term" value="P:fatty acid biosynthetic process"/>
    <property type="evidence" value="ECO:0007669"/>
    <property type="project" value="UniProtKB-UniPathway"/>
</dbReference>
<comment type="pathway">
    <text evidence="1">Lipid metabolism; fatty acid biosynthesis.</text>
</comment>
<keyword evidence="3" id="KW-0597">Phosphoprotein</keyword>
<evidence type="ECO:0000256" key="4">
    <source>
        <dbReference type="ARBA" id="ARBA00022679"/>
    </source>
</evidence>
<dbReference type="InterPro" id="IPR016035">
    <property type="entry name" value="Acyl_Trfase/lysoPLipase"/>
</dbReference>
<proteinExistence type="predicted"/>
<evidence type="ECO:0000256" key="3">
    <source>
        <dbReference type="ARBA" id="ARBA00022553"/>
    </source>
</evidence>
<keyword evidence="4" id="KW-0808">Transferase</keyword>
<dbReference type="SUPFAM" id="SSF52151">
    <property type="entry name" value="FabD/lysophospholipase-like"/>
    <property type="match status" value="1"/>
</dbReference>
<dbReference type="SMART" id="SM00825">
    <property type="entry name" value="PKS_KS"/>
    <property type="match status" value="1"/>
</dbReference>
<dbReference type="Pfam" id="PF00698">
    <property type="entry name" value="Acyl_transf_1"/>
    <property type="match status" value="1"/>
</dbReference>
<dbReference type="Proteomes" id="UP000189545">
    <property type="component" value="Chromosome"/>
</dbReference>
<dbReference type="SUPFAM" id="SSF53901">
    <property type="entry name" value="Thiolase-like"/>
    <property type="match status" value="1"/>
</dbReference>
<dbReference type="InterPro" id="IPR050091">
    <property type="entry name" value="PKS_NRPS_Biosynth_Enz"/>
</dbReference>
<dbReference type="InterPro" id="IPR020841">
    <property type="entry name" value="PKS_Beta-ketoAc_synthase_dom"/>
</dbReference>
<dbReference type="GO" id="GO:0004312">
    <property type="term" value="F:fatty acid synthase activity"/>
    <property type="evidence" value="ECO:0007669"/>
    <property type="project" value="TreeGrafter"/>
</dbReference>
<evidence type="ECO:0000259" key="5">
    <source>
        <dbReference type="PROSITE" id="PS50075"/>
    </source>
</evidence>
<dbReference type="STRING" id="225848.Sps_00220"/>
<evidence type="ECO:0000313" key="7">
    <source>
        <dbReference type="EMBL" id="AQS35440.1"/>
    </source>
</evidence>
<dbReference type="SUPFAM" id="SSF55048">
    <property type="entry name" value="Probable ACP-binding domain of malonyl-CoA ACP transacylase"/>
    <property type="match status" value="1"/>
</dbReference>
<dbReference type="PROSITE" id="PS00606">
    <property type="entry name" value="KS3_1"/>
    <property type="match status" value="1"/>
</dbReference>
<reference evidence="7 8" key="1">
    <citation type="submission" date="2016-03" db="EMBL/GenBank/DDBJ databases">
        <title>Complete genome sequence of Shewanella psychrophila WP2, a deep sea bacterium isolated from west Pacific sediment.</title>
        <authorList>
            <person name="Xu G."/>
            <person name="Jian H."/>
        </authorList>
    </citation>
    <scope>NUCLEOTIDE SEQUENCE [LARGE SCALE GENOMIC DNA]</scope>
    <source>
        <strain evidence="7 8">WP2</strain>
    </source>
</reference>
<dbReference type="InterPro" id="IPR016039">
    <property type="entry name" value="Thiolase-like"/>
</dbReference>
<dbReference type="SMART" id="SM00827">
    <property type="entry name" value="PKS_AT"/>
    <property type="match status" value="1"/>
</dbReference>
<feature type="domain" description="Carrier" evidence="5">
    <location>
        <begin position="896"/>
        <end position="973"/>
    </location>
</feature>
<dbReference type="Pfam" id="PF02801">
    <property type="entry name" value="Ketoacyl-synt_C"/>
    <property type="match status" value="1"/>
</dbReference>
<dbReference type="Pfam" id="PF00109">
    <property type="entry name" value="ketoacyl-synt"/>
    <property type="match status" value="1"/>
</dbReference>
<evidence type="ECO:0000256" key="2">
    <source>
        <dbReference type="ARBA" id="ARBA00022450"/>
    </source>
</evidence>
<feature type="domain" description="Ketosynthase family 3 (KS3)" evidence="6">
    <location>
        <begin position="2"/>
        <end position="416"/>
    </location>
</feature>
<dbReference type="InterPro" id="IPR014030">
    <property type="entry name" value="Ketoacyl_synth_N"/>
</dbReference>
<keyword evidence="8" id="KW-1185">Reference proteome</keyword>
<dbReference type="PROSITE" id="PS50075">
    <property type="entry name" value="CARRIER"/>
    <property type="match status" value="1"/>
</dbReference>
<dbReference type="InterPro" id="IPR014043">
    <property type="entry name" value="Acyl_transferase_dom"/>
</dbReference>
<organism evidence="7 8">
    <name type="scientific">Shewanella psychrophila</name>
    <dbReference type="NCBI Taxonomy" id="225848"/>
    <lineage>
        <taxon>Bacteria</taxon>
        <taxon>Pseudomonadati</taxon>
        <taxon>Pseudomonadota</taxon>
        <taxon>Gammaproteobacteria</taxon>
        <taxon>Alteromonadales</taxon>
        <taxon>Shewanellaceae</taxon>
        <taxon>Shewanella</taxon>
    </lineage>
</organism>
<keyword evidence="2" id="KW-0596">Phosphopantetheine</keyword>
<dbReference type="CDD" id="cd00833">
    <property type="entry name" value="PKS"/>
    <property type="match status" value="1"/>
</dbReference>